<dbReference type="GO" id="GO:0007019">
    <property type="term" value="P:microtubule depolymerization"/>
    <property type="evidence" value="ECO:0007669"/>
    <property type="project" value="TreeGrafter"/>
</dbReference>
<keyword evidence="6" id="KW-1185">Reference proteome</keyword>
<proteinExistence type="predicted"/>
<comment type="subcellular location">
    <subcellularLocation>
        <location evidence="1">Cytoplasm</location>
        <location evidence="1">Cytoskeleton</location>
    </subcellularLocation>
</comment>
<accession>A0A087UDN0</accession>
<sequence length="108" mass="12283">MSEPAVLVDILSLLISKPSTWNLDICQLLLPVICDLLKSKYETYITIGCMSLKLILKNFSHVIKVNITTPKSIGIDISREERYKKCRTCFNHLMALRSLVLQRQSTDG</sequence>
<gene>
    <name evidence="5" type="ORF">X975_05515</name>
</gene>
<dbReference type="PANTHER" id="PTHR19845">
    <property type="entry name" value="KATANIN P80 SUBUNIT"/>
    <property type="match status" value="1"/>
</dbReference>
<dbReference type="PANTHER" id="PTHR19845:SF0">
    <property type="entry name" value="KATANIN P80 WD40 REPEAT-CONTAINING SUBUNIT B1"/>
    <property type="match status" value="1"/>
</dbReference>
<dbReference type="Pfam" id="PF13925">
    <property type="entry name" value="Katanin_con80"/>
    <property type="match status" value="1"/>
</dbReference>
<reference evidence="5 6" key="1">
    <citation type="submission" date="2013-11" db="EMBL/GenBank/DDBJ databases">
        <title>Genome sequencing of Stegodyphus mimosarum.</title>
        <authorList>
            <person name="Bechsgaard J."/>
        </authorList>
    </citation>
    <scope>NUCLEOTIDE SEQUENCE [LARGE SCALE GENOMIC DNA]</scope>
</reference>
<dbReference type="InterPro" id="IPR028021">
    <property type="entry name" value="Katanin_C-terminal"/>
</dbReference>
<evidence type="ECO:0000256" key="3">
    <source>
        <dbReference type="ARBA" id="ARBA00023212"/>
    </source>
</evidence>
<dbReference type="GO" id="GO:0008352">
    <property type="term" value="C:katanin complex"/>
    <property type="evidence" value="ECO:0007669"/>
    <property type="project" value="TreeGrafter"/>
</dbReference>
<dbReference type="AlphaFoldDB" id="A0A087UDN0"/>
<dbReference type="EMBL" id="KK119363">
    <property type="protein sequence ID" value="KFM75469.1"/>
    <property type="molecule type" value="Genomic_DNA"/>
</dbReference>
<protein>
    <submittedName>
        <fullName evidence="5">Katanin p80 WD40-containing subunit B1</fullName>
    </submittedName>
</protein>
<evidence type="ECO:0000259" key="4">
    <source>
        <dbReference type="Pfam" id="PF13925"/>
    </source>
</evidence>
<feature type="domain" description="Katanin p80 subunit C-terminal" evidence="4">
    <location>
        <begin position="1"/>
        <end position="107"/>
    </location>
</feature>
<evidence type="ECO:0000313" key="6">
    <source>
        <dbReference type="Proteomes" id="UP000054359"/>
    </source>
</evidence>
<name>A0A087UDN0_STEMI</name>
<keyword evidence="2" id="KW-0963">Cytoplasm</keyword>
<dbReference type="GO" id="GO:0008017">
    <property type="term" value="F:microtubule binding"/>
    <property type="evidence" value="ECO:0007669"/>
    <property type="project" value="InterPro"/>
</dbReference>
<evidence type="ECO:0000313" key="5">
    <source>
        <dbReference type="EMBL" id="KFM75469.1"/>
    </source>
</evidence>
<dbReference type="OMA" id="ITIGCMS"/>
<keyword evidence="3" id="KW-0206">Cytoskeleton</keyword>
<evidence type="ECO:0000256" key="1">
    <source>
        <dbReference type="ARBA" id="ARBA00004245"/>
    </source>
</evidence>
<evidence type="ECO:0000256" key="2">
    <source>
        <dbReference type="ARBA" id="ARBA00022490"/>
    </source>
</evidence>
<dbReference type="OrthoDB" id="6425820at2759"/>
<dbReference type="Proteomes" id="UP000054359">
    <property type="component" value="Unassembled WGS sequence"/>
</dbReference>
<dbReference type="STRING" id="407821.A0A087UDN0"/>
<organism evidence="5 6">
    <name type="scientific">Stegodyphus mimosarum</name>
    <name type="common">African social velvet spider</name>
    <dbReference type="NCBI Taxonomy" id="407821"/>
    <lineage>
        <taxon>Eukaryota</taxon>
        <taxon>Metazoa</taxon>
        <taxon>Ecdysozoa</taxon>
        <taxon>Arthropoda</taxon>
        <taxon>Chelicerata</taxon>
        <taxon>Arachnida</taxon>
        <taxon>Araneae</taxon>
        <taxon>Araneomorphae</taxon>
        <taxon>Entelegynae</taxon>
        <taxon>Eresoidea</taxon>
        <taxon>Eresidae</taxon>
        <taxon>Stegodyphus</taxon>
    </lineage>
</organism>
<feature type="non-terminal residue" evidence="5">
    <location>
        <position position="108"/>
    </location>
</feature>